<dbReference type="Gene3D" id="1.25.10.10">
    <property type="entry name" value="Leucine-rich Repeat Variant"/>
    <property type="match status" value="1"/>
</dbReference>
<keyword evidence="7" id="KW-1185">Reference proteome</keyword>
<feature type="region of interest" description="Disordered" evidence="4">
    <location>
        <begin position="437"/>
        <end position="471"/>
    </location>
</feature>
<evidence type="ECO:0000313" key="6">
    <source>
        <dbReference type="EMBL" id="KAL0640333.1"/>
    </source>
</evidence>
<organism evidence="6 7">
    <name type="scientific">Discina gigas</name>
    <dbReference type="NCBI Taxonomy" id="1032678"/>
    <lineage>
        <taxon>Eukaryota</taxon>
        <taxon>Fungi</taxon>
        <taxon>Dikarya</taxon>
        <taxon>Ascomycota</taxon>
        <taxon>Pezizomycotina</taxon>
        <taxon>Pezizomycetes</taxon>
        <taxon>Pezizales</taxon>
        <taxon>Discinaceae</taxon>
        <taxon>Discina</taxon>
    </lineage>
</organism>
<dbReference type="InterPro" id="IPR021850">
    <property type="entry name" value="Symplekin/Pta1"/>
</dbReference>
<comment type="subcellular location">
    <subcellularLocation>
        <location evidence="1">Nucleus</location>
    </subcellularLocation>
</comment>
<dbReference type="PANTHER" id="PTHR15245">
    <property type="entry name" value="SYMPLEKIN-RELATED"/>
    <property type="match status" value="1"/>
</dbReference>
<keyword evidence="2" id="KW-0507">mRNA processing</keyword>
<dbReference type="SUPFAM" id="SSF48371">
    <property type="entry name" value="ARM repeat"/>
    <property type="match status" value="1"/>
</dbReference>
<evidence type="ECO:0000256" key="1">
    <source>
        <dbReference type="ARBA" id="ARBA00004123"/>
    </source>
</evidence>
<dbReference type="InterPro" id="IPR011989">
    <property type="entry name" value="ARM-like"/>
</dbReference>
<dbReference type="PANTHER" id="PTHR15245:SF20">
    <property type="entry name" value="SYMPLEKIN"/>
    <property type="match status" value="1"/>
</dbReference>
<proteinExistence type="predicted"/>
<accession>A0ABR3GWJ5</accession>
<gene>
    <name evidence="6" type="ORF">Q9L58_000613</name>
</gene>
<evidence type="ECO:0000256" key="3">
    <source>
        <dbReference type="ARBA" id="ARBA00023242"/>
    </source>
</evidence>
<reference evidence="6 7" key="1">
    <citation type="submission" date="2024-02" db="EMBL/GenBank/DDBJ databases">
        <title>Discinaceae phylogenomics.</title>
        <authorList>
            <person name="Dirks A.C."/>
            <person name="James T.Y."/>
        </authorList>
    </citation>
    <scope>NUCLEOTIDE SEQUENCE [LARGE SCALE GENOMIC DNA]</scope>
    <source>
        <strain evidence="6 7">ACD0624</strain>
    </source>
</reference>
<dbReference type="InterPro" id="IPR016024">
    <property type="entry name" value="ARM-type_fold"/>
</dbReference>
<evidence type="ECO:0000259" key="5">
    <source>
        <dbReference type="Pfam" id="PF11935"/>
    </source>
</evidence>
<feature type="compositionally biased region" description="Basic and acidic residues" evidence="4">
    <location>
        <begin position="448"/>
        <end position="463"/>
    </location>
</feature>
<protein>
    <recommendedName>
        <fullName evidence="5">Symplekin/Pta1 N-terminal domain-containing protein</fullName>
    </recommendedName>
</protein>
<dbReference type="Proteomes" id="UP001447188">
    <property type="component" value="Unassembled WGS sequence"/>
</dbReference>
<dbReference type="InterPro" id="IPR032460">
    <property type="entry name" value="Symplekin/Pta1_N"/>
</dbReference>
<evidence type="ECO:0000313" key="7">
    <source>
        <dbReference type="Proteomes" id="UP001447188"/>
    </source>
</evidence>
<evidence type="ECO:0000256" key="4">
    <source>
        <dbReference type="SAM" id="MobiDB-lite"/>
    </source>
</evidence>
<keyword evidence="3" id="KW-0539">Nucleus</keyword>
<evidence type="ECO:0000256" key="2">
    <source>
        <dbReference type="ARBA" id="ARBA00022664"/>
    </source>
</evidence>
<dbReference type="EMBL" id="JBBBZM010000004">
    <property type="protein sequence ID" value="KAL0640333.1"/>
    <property type="molecule type" value="Genomic_DNA"/>
</dbReference>
<name>A0ABR3GWJ5_9PEZI</name>
<sequence length="764" mass="84771">MTSTDQVQSSVEDQVRQLGDARALVLADPIYWTQVLHGILPIVSGPVVELRRWGADFLAETFSTPVVDANEKQNLAVTCLDTMVRLMDEKEAGILKSVLQCSASVYPLIFRYICNNRDDQATWDKMDAIKSKILSLWDSGPVGVRLGCIKFVQRVILVQSRGVTDPRLADRSEISLAMVPTNHPVLSLPALDAEAQGLLDRLLSILHEDPCDPTLVTATLNNLSAIVKTRAPLAHKILSAVMSFNPLAIVAKANTVGNRLMMQCMEKTVRILLLNIARANQNGPYTAKISQHIQRLSQAKTEVLEELSRKRPAPPQETEAIKRMKVENQVVQQGQVQTAITPTPTPPPAPALPQQQAITGPMSLAQLYTLSTDVAMTSFDGQQLPIDLVLQIIIGSIYSMSQHNLDAAISAVRNRYAALMAYAPPVPVTSTPVPPVQGGQVASLGAEETQKEPLDGAEVPKEEKEEEVEEEEEERELLQLGKFSLPPPFPLSPQETHEIGLEAIERMFAVVDQFDKTSLISRKSKLGANRLAASNWDREGWITVLTRLATRGMGSMPEGPTAVEKVENGSEASLPLMIAPSALSTAIREKLYNFVIADFRGRMDVAVSWLNEEWYNDQVMAKTQANREPQYRKWMMKVMDGIFPFLESKDRLFMRLLSEIPEVTVELMQKVKMLCLDPDRAMLGIQMLHYLAMLRPPVRNICMDVLEDLYQNHHEVRGQAQKLLQKWRPEALAAIDSGEQDKDKNSVNGNGIGVIVQRNGTPVN</sequence>
<feature type="domain" description="Symplekin/Pta1 N-terminal" evidence="5">
    <location>
        <begin position="94"/>
        <end position="309"/>
    </location>
</feature>
<dbReference type="Pfam" id="PF11935">
    <property type="entry name" value="SYMPK_PTA1_N"/>
    <property type="match status" value="1"/>
</dbReference>
<comment type="caution">
    <text evidence="6">The sequence shown here is derived from an EMBL/GenBank/DDBJ whole genome shotgun (WGS) entry which is preliminary data.</text>
</comment>